<feature type="transmembrane region" description="Helical" evidence="1">
    <location>
        <begin position="203"/>
        <end position="223"/>
    </location>
</feature>
<dbReference type="AlphaFoldDB" id="A0A918MXP1"/>
<proteinExistence type="predicted"/>
<keyword evidence="1" id="KW-0812">Transmembrane</keyword>
<keyword evidence="4" id="KW-1185">Reference proteome</keyword>
<dbReference type="Proteomes" id="UP000631300">
    <property type="component" value="Unassembled WGS sequence"/>
</dbReference>
<dbReference type="InterPro" id="IPR001173">
    <property type="entry name" value="Glyco_trans_2-like"/>
</dbReference>
<dbReference type="EMBL" id="BMXP01000003">
    <property type="protein sequence ID" value="GGW82243.1"/>
    <property type="molecule type" value="Genomic_DNA"/>
</dbReference>
<evidence type="ECO:0000259" key="2">
    <source>
        <dbReference type="Pfam" id="PF00535"/>
    </source>
</evidence>
<dbReference type="PANTHER" id="PTHR48090">
    <property type="entry name" value="UNDECAPRENYL-PHOSPHATE 4-DEOXY-4-FORMAMIDO-L-ARABINOSE TRANSFERASE-RELATED"/>
    <property type="match status" value="1"/>
</dbReference>
<dbReference type="InterPro" id="IPR050256">
    <property type="entry name" value="Glycosyltransferase_2"/>
</dbReference>
<dbReference type="PANTHER" id="PTHR48090:SF7">
    <property type="entry name" value="RFBJ PROTEIN"/>
    <property type="match status" value="1"/>
</dbReference>
<comment type="caution">
    <text evidence="3">The sequence shown here is derived from an EMBL/GenBank/DDBJ whole genome shotgun (WGS) entry which is preliminary data.</text>
</comment>
<feature type="domain" description="Glycosyltransferase 2-like" evidence="2">
    <location>
        <begin position="11"/>
        <end position="132"/>
    </location>
</feature>
<dbReference type="Gene3D" id="3.90.550.10">
    <property type="entry name" value="Spore Coat Polysaccharide Biosynthesis Protein SpsA, Chain A"/>
    <property type="match status" value="1"/>
</dbReference>
<keyword evidence="3" id="KW-0808">Transferase</keyword>
<evidence type="ECO:0000313" key="4">
    <source>
        <dbReference type="Proteomes" id="UP000631300"/>
    </source>
</evidence>
<protein>
    <submittedName>
        <fullName evidence="3">Glycosyl transferase family 2</fullName>
    </submittedName>
</protein>
<accession>A0A918MXP1</accession>
<keyword evidence="1" id="KW-1133">Transmembrane helix</keyword>
<keyword evidence="1" id="KW-0472">Membrane</keyword>
<name>A0A918MXP1_9ALTE</name>
<evidence type="ECO:0000313" key="3">
    <source>
        <dbReference type="EMBL" id="GGW82243.1"/>
    </source>
</evidence>
<gene>
    <name evidence="3" type="ORF">GCM10007391_14080</name>
</gene>
<sequence length="244" mass="27275">MKTFRNQRLAIVIPAMNESRTIGTVIRGLREHFSCPIIVVDDASTDNTADIARGEGAIVLPHVTNLGAWRSTQTGIRYALKRGIECVVTCDADGQHPKQALLTLLEKAEEDTDCTIGSCTSRGSTGRHIAWRVFKRLSGLDVSDLTSGLRLYSRPAMRVLASKQATMFEYQDVGVLLMLRKLKMRCTEVDVAMQERKDGISRIFHSWVAVFKYLLYTFILSITKLGPQEVARYHKKLTAGAELE</sequence>
<reference evidence="3" key="1">
    <citation type="journal article" date="2014" name="Int. J. Syst. Evol. Microbiol.">
        <title>Complete genome sequence of Corynebacterium casei LMG S-19264T (=DSM 44701T), isolated from a smear-ripened cheese.</title>
        <authorList>
            <consortium name="US DOE Joint Genome Institute (JGI-PGF)"/>
            <person name="Walter F."/>
            <person name="Albersmeier A."/>
            <person name="Kalinowski J."/>
            <person name="Ruckert C."/>
        </authorList>
    </citation>
    <scope>NUCLEOTIDE SEQUENCE</scope>
    <source>
        <strain evidence="3">KCTC 22164</strain>
    </source>
</reference>
<evidence type="ECO:0000256" key="1">
    <source>
        <dbReference type="SAM" id="Phobius"/>
    </source>
</evidence>
<dbReference type="Pfam" id="PF00535">
    <property type="entry name" value="Glycos_transf_2"/>
    <property type="match status" value="1"/>
</dbReference>
<dbReference type="SUPFAM" id="SSF53448">
    <property type="entry name" value="Nucleotide-diphospho-sugar transferases"/>
    <property type="match status" value="1"/>
</dbReference>
<dbReference type="InterPro" id="IPR029044">
    <property type="entry name" value="Nucleotide-diphossugar_trans"/>
</dbReference>
<organism evidence="3 4">
    <name type="scientific">Alteromonas halophila</name>
    <dbReference type="NCBI Taxonomy" id="516698"/>
    <lineage>
        <taxon>Bacteria</taxon>
        <taxon>Pseudomonadati</taxon>
        <taxon>Pseudomonadota</taxon>
        <taxon>Gammaproteobacteria</taxon>
        <taxon>Alteromonadales</taxon>
        <taxon>Alteromonadaceae</taxon>
        <taxon>Alteromonas/Salinimonas group</taxon>
        <taxon>Alteromonas</taxon>
    </lineage>
</organism>
<dbReference type="CDD" id="cd04179">
    <property type="entry name" value="DPM_DPG-synthase_like"/>
    <property type="match status" value="1"/>
</dbReference>
<dbReference type="GO" id="GO:0016740">
    <property type="term" value="F:transferase activity"/>
    <property type="evidence" value="ECO:0007669"/>
    <property type="project" value="UniProtKB-KW"/>
</dbReference>
<dbReference type="RefSeq" id="WP_189404804.1">
    <property type="nucleotide sequence ID" value="NZ_BMXP01000003.1"/>
</dbReference>
<reference evidence="3" key="2">
    <citation type="submission" date="2020-09" db="EMBL/GenBank/DDBJ databases">
        <authorList>
            <person name="Sun Q."/>
            <person name="Kim S."/>
        </authorList>
    </citation>
    <scope>NUCLEOTIDE SEQUENCE</scope>
    <source>
        <strain evidence="3">KCTC 22164</strain>
    </source>
</reference>